<evidence type="ECO:0000256" key="2">
    <source>
        <dbReference type="SAM" id="MobiDB-lite"/>
    </source>
</evidence>
<keyword evidence="1" id="KW-0175">Coiled coil</keyword>
<feature type="signal peptide" evidence="3">
    <location>
        <begin position="1"/>
        <end position="28"/>
    </location>
</feature>
<proteinExistence type="predicted"/>
<dbReference type="RefSeq" id="WP_256547324.1">
    <property type="nucleotide sequence ID" value="NZ_CP101809.1"/>
</dbReference>
<dbReference type="Proteomes" id="UP001240643">
    <property type="component" value="Unassembled WGS sequence"/>
</dbReference>
<evidence type="ECO:0000256" key="3">
    <source>
        <dbReference type="SAM" id="SignalP"/>
    </source>
</evidence>
<feature type="chain" id="PRO_5045919848" evidence="3">
    <location>
        <begin position="29"/>
        <end position="712"/>
    </location>
</feature>
<dbReference type="PROSITE" id="PS51257">
    <property type="entry name" value="PROKAR_LIPOPROTEIN"/>
    <property type="match status" value="1"/>
</dbReference>
<reference evidence="4" key="1">
    <citation type="submission" date="2023-07" db="EMBL/GenBank/DDBJ databases">
        <title>Genomic Encyclopedia of Type Strains, Phase IV (KMG-IV): sequencing the most valuable type-strain genomes for metagenomic binning, comparative biology and taxonomic classification.</title>
        <authorList>
            <person name="Goeker M."/>
        </authorList>
    </citation>
    <scope>NUCLEOTIDE SEQUENCE [LARGE SCALE GENOMIC DNA]</scope>
    <source>
        <strain evidence="4">DSM 21204</strain>
    </source>
</reference>
<keyword evidence="5" id="KW-1185">Reference proteome</keyword>
<organism evidence="4 5">
    <name type="scientific">Mycoplasmoides fastidiosum</name>
    <dbReference type="NCBI Taxonomy" id="92758"/>
    <lineage>
        <taxon>Bacteria</taxon>
        <taxon>Bacillati</taxon>
        <taxon>Mycoplasmatota</taxon>
        <taxon>Mycoplasmoidales</taxon>
        <taxon>Mycoplasmoidaceae</taxon>
        <taxon>Mycoplasmoides</taxon>
    </lineage>
</organism>
<evidence type="ECO:0000256" key="1">
    <source>
        <dbReference type="SAM" id="Coils"/>
    </source>
</evidence>
<evidence type="ECO:0000313" key="4">
    <source>
        <dbReference type="EMBL" id="MDQ0513982.1"/>
    </source>
</evidence>
<protein>
    <submittedName>
        <fullName evidence="4">Soluble P-type ATPase</fullName>
    </submittedName>
</protein>
<comment type="caution">
    <text evidence="4">The sequence shown here is derived from an EMBL/GenBank/DDBJ whole genome shotgun (WGS) entry which is preliminary data.</text>
</comment>
<sequence>MKKLKFLHKNKLWLASLGLATTGSLVLAACGNNVHPNQPKSDDKKSDNTGSTKPNTDDSSKKDESGNEPKQEDTKSKVPIATTQQLAATKSLLSNSEIKTHLTDVVKQAYDLVKQNLTEVTEIGAFNRSKITSSIYALDKSKKTSPAAGDTDVKTLVNKLKADVEATDSNVPSEEKANFNAALKAVTDHATSLLTALEALPADDATNELAALQKSLEAALDNYKEATATDGQTKLTALVTAKNNYQTKLSAVNSLLLTAERKAFALDRATSELQKYINTKVAAFLTGAKQGQHTKDLNDLVAKVRTNVLGTPGKDLWLEDDAPADIATDNKKKESTQLYAMVASLAHQIASWNSLNNAFKVFTYNQGLLSELPSALNVLGLHIDVKAPLDVARLNAYLVVDKANIVKLLIKDDANSIKKTLEKVSAGIKHYEDVLVASGDKSNNMAKLVKDLTDLEEAVKSDTDKKNKVAALKTAATTLVSHFSKFQVEWKKLESFLVTTEKTTKVYPLLQIADNLNQAIAVSDSYGQVLEVISQAKKLETVVDGINDNLMIKKGAAATTVTSTLKTLVDDIKSTTKGFGKALNDYLNVTGWPETAVTGRNDANNKAKGLAESIAKKTGTTYSGYLYKEGIVKPTTAATGNKLSLEELQTELVKLQLNDNAAQPTNKTLGDVKDLLVKQLTPNKDSQTAALNKHLPEMFNNGDVLPETENHI</sequence>
<keyword evidence="3" id="KW-0732">Signal</keyword>
<feature type="compositionally biased region" description="Basic and acidic residues" evidence="2">
    <location>
        <begin position="55"/>
        <end position="76"/>
    </location>
</feature>
<evidence type="ECO:0000313" key="5">
    <source>
        <dbReference type="Proteomes" id="UP001240643"/>
    </source>
</evidence>
<feature type="coiled-coil region" evidence="1">
    <location>
        <begin position="202"/>
        <end position="229"/>
    </location>
</feature>
<feature type="region of interest" description="Disordered" evidence="2">
    <location>
        <begin position="35"/>
        <end position="82"/>
    </location>
</feature>
<name>A0ABU0LZ57_9BACT</name>
<accession>A0ABU0LZ57</accession>
<gene>
    <name evidence="4" type="ORF">J2Z62_000420</name>
</gene>
<dbReference type="EMBL" id="JAUSWO010000001">
    <property type="protein sequence ID" value="MDQ0513982.1"/>
    <property type="molecule type" value="Genomic_DNA"/>
</dbReference>